<dbReference type="GeneID" id="43595296"/>
<reference evidence="2 3" key="1">
    <citation type="journal article" date="2018" name="IMA Fungus">
        <title>IMA Genome-F 9: Draft genome sequence of Annulohypoxylon stygium, Aspergillus mulundensis, Berkeleyomyces basicola (syn. Thielaviopsis basicola), Ceratocystis smalleyi, two Cercospora beticola strains, Coleophoma cylindrospora, Fusarium fracticaudum, Phialophora cf. hyalina, and Morchella septimelata.</title>
        <authorList>
            <person name="Wingfield B.D."/>
            <person name="Bills G.F."/>
            <person name="Dong Y."/>
            <person name="Huang W."/>
            <person name="Nel W.J."/>
            <person name="Swalarsk-Parry B.S."/>
            <person name="Vaghefi N."/>
            <person name="Wilken P.M."/>
            <person name="An Z."/>
            <person name="de Beer Z.W."/>
            <person name="De Vos L."/>
            <person name="Chen L."/>
            <person name="Duong T.A."/>
            <person name="Gao Y."/>
            <person name="Hammerbacher A."/>
            <person name="Kikkert J.R."/>
            <person name="Li Y."/>
            <person name="Li H."/>
            <person name="Li K."/>
            <person name="Li Q."/>
            <person name="Liu X."/>
            <person name="Ma X."/>
            <person name="Naidoo K."/>
            <person name="Pethybridge S.J."/>
            <person name="Sun J."/>
            <person name="Steenkamp E.T."/>
            <person name="van der Nest M.A."/>
            <person name="van Wyk S."/>
            <person name="Wingfield M.J."/>
            <person name="Xiong C."/>
            <person name="Yue Q."/>
            <person name="Zhang X."/>
        </authorList>
    </citation>
    <scope>NUCLEOTIDE SEQUENCE [LARGE SCALE GENOMIC DNA]</scope>
    <source>
        <strain evidence="2 3">BP 5553</strain>
    </source>
</reference>
<accession>A0A370U3X5</accession>
<feature type="compositionally biased region" description="Polar residues" evidence="1">
    <location>
        <begin position="80"/>
        <end position="99"/>
    </location>
</feature>
<comment type="caution">
    <text evidence="2">The sequence shown here is derived from an EMBL/GenBank/DDBJ whole genome shotgun (WGS) entry which is preliminary data.</text>
</comment>
<evidence type="ECO:0000313" key="3">
    <source>
        <dbReference type="Proteomes" id="UP000254866"/>
    </source>
</evidence>
<feature type="region of interest" description="Disordered" evidence="1">
    <location>
        <begin position="24"/>
        <end position="114"/>
    </location>
</feature>
<organism evidence="2 3">
    <name type="scientific">Venustampulla echinocandica</name>
    <dbReference type="NCBI Taxonomy" id="2656787"/>
    <lineage>
        <taxon>Eukaryota</taxon>
        <taxon>Fungi</taxon>
        <taxon>Dikarya</taxon>
        <taxon>Ascomycota</taxon>
        <taxon>Pezizomycotina</taxon>
        <taxon>Leotiomycetes</taxon>
        <taxon>Helotiales</taxon>
        <taxon>Pleuroascaceae</taxon>
        <taxon>Venustampulla</taxon>
    </lineage>
</organism>
<keyword evidence="3" id="KW-1185">Reference proteome</keyword>
<name>A0A370U3X5_9HELO</name>
<dbReference type="RefSeq" id="XP_031875124.1">
    <property type="nucleotide sequence ID" value="XM_032011070.1"/>
</dbReference>
<sequence>MSFWHKIGIRSTTGARLTMMETAISVRVPSPDPDPNPNLDPSPSLNPGPTPSPNSNPSPEPNPNPVPIPTRPLDRPAVLNPNTSYPTNQSCGVANSTAPSMVDNKDNNEDDLVA</sequence>
<gene>
    <name evidence="2" type="ORF">BP5553_02447</name>
</gene>
<proteinExistence type="predicted"/>
<dbReference type="AlphaFoldDB" id="A0A370U3X5"/>
<protein>
    <submittedName>
        <fullName evidence="2">Uncharacterized protein</fullName>
    </submittedName>
</protein>
<dbReference type="Proteomes" id="UP000254866">
    <property type="component" value="Unassembled WGS sequence"/>
</dbReference>
<feature type="compositionally biased region" description="Pro residues" evidence="1">
    <location>
        <begin position="30"/>
        <end position="70"/>
    </location>
</feature>
<evidence type="ECO:0000256" key="1">
    <source>
        <dbReference type="SAM" id="MobiDB-lite"/>
    </source>
</evidence>
<evidence type="ECO:0000313" key="2">
    <source>
        <dbReference type="EMBL" id="RDL42468.1"/>
    </source>
</evidence>
<dbReference type="EMBL" id="NPIC01000001">
    <property type="protein sequence ID" value="RDL42468.1"/>
    <property type="molecule type" value="Genomic_DNA"/>
</dbReference>